<dbReference type="SUPFAM" id="SSF82185">
    <property type="entry name" value="Histone H3 K4-specific methyltransferase SET7/9 N-terminal domain"/>
    <property type="match status" value="1"/>
</dbReference>
<dbReference type="PANTHER" id="PTHR43215">
    <property type="entry name" value="RADIAL SPOKE HEAD 1 HOMOLOG"/>
    <property type="match status" value="1"/>
</dbReference>
<evidence type="ECO:0000313" key="3">
    <source>
        <dbReference type="Proteomes" id="UP000668060"/>
    </source>
</evidence>
<gene>
    <name evidence="2" type="ORF">JJ842_08740</name>
</gene>
<dbReference type="Proteomes" id="UP000668060">
    <property type="component" value="Unassembled WGS sequence"/>
</dbReference>
<reference evidence="2" key="1">
    <citation type="journal article" date="2021" name="Front. Mar. Sci.">
        <title>Genomes of Diverse Isolates of Prochlorococcus High-Light-Adapted Clade II in the Western Pacific Ocean.</title>
        <authorList>
            <person name="Yan W."/>
            <person name="Feng X."/>
            <person name="Zhang W."/>
            <person name="Nawaz M.Z."/>
            <person name="Luo T."/>
            <person name="Zhang R."/>
            <person name="Jiao N."/>
        </authorList>
    </citation>
    <scope>NUCLEOTIDE SEQUENCE</scope>
    <source>
        <strain evidence="2">CUG1433</strain>
    </source>
</reference>
<dbReference type="SMART" id="SM00698">
    <property type="entry name" value="MORN"/>
    <property type="match status" value="3"/>
</dbReference>
<dbReference type="Gene3D" id="2.20.110.10">
    <property type="entry name" value="Histone H3 K4-specific methyltransferase SET7/9 N-terminal domain"/>
    <property type="match status" value="2"/>
</dbReference>
<dbReference type="EMBL" id="JAEPLN010000001">
    <property type="protein sequence ID" value="MBO6971997.1"/>
    <property type="molecule type" value="Genomic_DNA"/>
</dbReference>
<dbReference type="AlphaFoldDB" id="A0A9D9BXV1"/>
<comment type="caution">
    <text evidence="2">The sequence shown here is derived from an EMBL/GenBank/DDBJ whole genome shotgun (WGS) entry which is preliminary data.</text>
</comment>
<evidence type="ECO:0000313" key="2">
    <source>
        <dbReference type="EMBL" id="MBO6971997.1"/>
    </source>
</evidence>
<accession>A0A9D9BXV1</accession>
<sequence length="170" mass="19370">MKRFLLPLFATTAVPIAVNANIDPRINEGCIVTGDNKGCAELSTKIVTLPRCNSSRKYNCFGELRYTNAYYVGEISNGKEHGFGTINWDSRDKYVGEWINGEREGQGTYYWANGDKYVGQFKNSQRHGQGTYFYSGGGSWSGEWRMNKKTENGSQNKTTEKESFYYPYLR</sequence>
<dbReference type="InterPro" id="IPR003409">
    <property type="entry name" value="MORN"/>
</dbReference>
<dbReference type="Pfam" id="PF02493">
    <property type="entry name" value="MORN"/>
    <property type="match status" value="3"/>
</dbReference>
<evidence type="ECO:0008006" key="4">
    <source>
        <dbReference type="Google" id="ProtNLM"/>
    </source>
</evidence>
<name>A0A9D9BXV1_PROMR</name>
<proteinExistence type="predicted"/>
<evidence type="ECO:0000256" key="1">
    <source>
        <dbReference type="ARBA" id="ARBA00022737"/>
    </source>
</evidence>
<keyword evidence="1" id="KW-0677">Repeat</keyword>
<organism evidence="2 3">
    <name type="scientific">Prochlorococcus marinus CUG1433</name>
    <dbReference type="NCBI Taxonomy" id="2774506"/>
    <lineage>
        <taxon>Bacteria</taxon>
        <taxon>Bacillati</taxon>
        <taxon>Cyanobacteriota</taxon>
        <taxon>Cyanophyceae</taxon>
        <taxon>Synechococcales</taxon>
        <taxon>Prochlorococcaceae</taxon>
        <taxon>Prochlorococcus</taxon>
    </lineage>
</organism>
<protein>
    <recommendedName>
        <fullName evidence="4">MORN repeat protein</fullName>
    </recommendedName>
</protein>
<dbReference type="PANTHER" id="PTHR43215:SF14">
    <property type="entry name" value="RADIAL SPOKE HEAD 1 HOMOLOG"/>
    <property type="match status" value="1"/>
</dbReference>